<dbReference type="Proteomes" id="UP000000768">
    <property type="component" value="Chromosome 8"/>
</dbReference>
<keyword evidence="2" id="KW-1185">Reference proteome</keyword>
<protein>
    <submittedName>
        <fullName evidence="1">Uncharacterized protein</fullName>
    </submittedName>
</protein>
<reference evidence="2" key="2">
    <citation type="journal article" date="2018" name="Plant J.">
        <title>The Sorghum bicolor reference genome: improved assembly, gene annotations, a transcriptome atlas, and signatures of genome organization.</title>
        <authorList>
            <person name="McCormick R.F."/>
            <person name="Truong S.K."/>
            <person name="Sreedasyam A."/>
            <person name="Jenkins J."/>
            <person name="Shu S."/>
            <person name="Sims D."/>
            <person name="Kennedy M."/>
            <person name="Amirebrahimi M."/>
            <person name="Weers B.D."/>
            <person name="McKinley B."/>
            <person name="Mattison A."/>
            <person name="Morishige D.T."/>
            <person name="Grimwood J."/>
            <person name="Schmutz J."/>
            <person name="Mullet J.E."/>
        </authorList>
    </citation>
    <scope>NUCLEOTIDE SEQUENCE [LARGE SCALE GENOMIC DNA]</scope>
    <source>
        <strain evidence="2">cv. BTx623</strain>
    </source>
</reference>
<gene>
    <name evidence="1" type="ORF">SORBI_3008G099500</name>
</gene>
<organism evidence="1 2">
    <name type="scientific">Sorghum bicolor</name>
    <name type="common">Sorghum</name>
    <name type="synonym">Sorghum vulgare</name>
    <dbReference type="NCBI Taxonomy" id="4558"/>
    <lineage>
        <taxon>Eukaryota</taxon>
        <taxon>Viridiplantae</taxon>
        <taxon>Streptophyta</taxon>
        <taxon>Embryophyta</taxon>
        <taxon>Tracheophyta</taxon>
        <taxon>Spermatophyta</taxon>
        <taxon>Magnoliopsida</taxon>
        <taxon>Liliopsida</taxon>
        <taxon>Poales</taxon>
        <taxon>Poaceae</taxon>
        <taxon>PACMAD clade</taxon>
        <taxon>Panicoideae</taxon>
        <taxon>Andropogonodae</taxon>
        <taxon>Andropogoneae</taxon>
        <taxon>Sorghinae</taxon>
        <taxon>Sorghum</taxon>
    </lineage>
</organism>
<sequence length="184" mass="19764">MVAKTNQQLHNLLHCWGRSLGAAATFLHCSGQIESSRLGATRVPARSVAVGILASRAAPRVPPLPQTLPLLCPRTRPVSSVAVAVDAAAADLARRTWGKEVVAPDLTHRQRTQPDLRFLLVISCPPRFNSSEEQHGGPLFIDSSSSISFSYCAKAGGQHISCLALISDIHTSDHADLHWTHIIG</sequence>
<evidence type="ECO:0000313" key="1">
    <source>
        <dbReference type="EMBL" id="OQU79132.1"/>
    </source>
</evidence>
<evidence type="ECO:0000313" key="2">
    <source>
        <dbReference type="Proteomes" id="UP000000768"/>
    </source>
</evidence>
<accession>A0A1Z5R5T9</accession>
<proteinExistence type="predicted"/>
<reference evidence="1 2" key="1">
    <citation type="journal article" date="2009" name="Nature">
        <title>The Sorghum bicolor genome and the diversification of grasses.</title>
        <authorList>
            <person name="Paterson A.H."/>
            <person name="Bowers J.E."/>
            <person name="Bruggmann R."/>
            <person name="Dubchak I."/>
            <person name="Grimwood J."/>
            <person name="Gundlach H."/>
            <person name="Haberer G."/>
            <person name="Hellsten U."/>
            <person name="Mitros T."/>
            <person name="Poliakov A."/>
            <person name="Schmutz J."/>
            <person name="Spannagl M."/>
            <person name="Tang H."/>
            <person name="Wang X."/>
            <person name="Wicker T."/>
            <person name="Bharti A.K."/>
            <person name="Chapman J."/>
            <person name="Feltus F.A."/>
            <person name="Gowik U."/>
            <person name="Grigoriev I.V."/>
            <person name="Lyons E."/>
            <person name="Maher C.A."/>
            <person name="Martis M."/>
            <person name="Narechania A."/>
            <person name="Otillar R.P."/>
            <person name="Penning B.W."/>
            <person name="Salamov A.A."/>
            <person name="Wang Y."/>
            <person name="Zhang L."/>
            <person name="Carpita N.C."/>
            <person name="Freeling M."/>
            <person name="Gingle A.R."/>
            <person name="Hash C.T."/>
            <person name="Keller B."/>
            <person name="Klein P."/>
            <person name="Kresovich S."/>
            <person name="McCann M.C."/>
            <person name="Ming R."/>
            <person name="Peterson D.G."/>
            <person name="Mehboob-ur-Rahman"/>
            <person name="Ware D."/>
            <person name="Westhoff P."/>
            <person name="Mayer K.F."/>
            <person name="Messing J."/>
            <person name="Rokhsar D.S."/>
        </authorList>
    </citation>
    <scope>NUCLEOTIDE SEQUENCE [LARGE SCALE GENOMIC DNA]</scope>
    <source>
        <strain evidence="2">cv. BTx623</strain>
    </source>
</reference>
<dbReference type="ExpressionAtlas" id="A0A1Z5R5T9">
    <property type="expression patterns" value="baseline"/>
</dbReference>
<name>A0A1Z5R5T9_SORBI</name>
<dbReference type="EMBL" id="CM000767">
    <property type="protein sequence ID" value="OQU79132.1"/>
    <property type="molecule type" value="Genomic_DNA"/>
</dbReference>
<dbReference type="AlphaFoldDB" id="A0A1Z5R5T9"/>
<dbReference type="Gramene" id="OQU79132">
    <property type="protein sequence ID" value="OQU79132"/>
    <property type="gene ID" value="SORBI_3008G099500"/>
</dbReference>